<feature type="region of interest" description="Disordered" evidence="1">
    <location>
        <begin position="340"/>
        <end position="441"/>
    </location>
</feature>
<dbReference type="AlphaFoldDB" id="A0A914EQE1"/>
<accession>A0A914EQE1</accession>
<dbReference type="GO" id="GO:0000922">
    <property type="term" value="C:spindle pole"/>
    <property type="evidence" value="ECO:0007669"/>
    <property type="project" value="InterPro"/>
</dbReference>
<evidence type="ECO:0000256" key="1">
    <source>
        <dbReference type="SAM" id="MobiDB-lite"/>
    </source>
</evidence>
<reference evidence="3" key="1">
    <citation type="submission" date="2022-11" db="UniProtKB">
        <authorList>
            <consortium name="WormBaseParasite"/>
        </authorList>
    </citation>
    <scope>IDENTIFICATION</scope>
</reference>
<sequence>MLTALHLAAAQSMLPSKAKNTASMTNSNGSQNPHEKHFSAYDPAIRKNIVGLPVIHPGKIALATMNHVHNAQNGIYEAKNNGNPHEMIEDLPPWARGNPQPRSGKRGTVDWNQGQRTLPLNGAPILPSASSLYFSSYSPHSGLSPPLVHYPLQASNSYGNFYTGPTTSNAFITPAFNYVNPYPPGHAKHEKEQHKLELLQQIEDNRRRKEAEKQSEWEMEERERIRSEVFAARQRAEIEEEQRKQRNQAIAAERKAARIAESNPDLMPKNKARRPSDSRRNQSRRGSITSQHSTNGGLEWWEKKKTFDFDESRGRSPMIPTLNQRRNSVQEVSAAAAAATASASLVRRTPSPVAHRQRSASQVPPQSPMRPSEKPIGSAKQDRSLSRLSRRSYQPSIASRNASRLDDSLRNLSATHRQLDDEHNRVKQALENNNYDKHVFD</sequence>
<dbReference type="WBParaSite" id="ACRNAN_scaffold9731.g8120.t2">
    <property type="protein sequence ID" value="ACRNAN_scaffold9731.g8120.t2"/>
    <property type="gene ID" value="ACRNAN_scaffold9731.g8120"/>
</dbReference>
<dbReference type="GO" id="GO:0005874">
    <property type="term" value="C:microtubule"/>
    <property type="evidence" value="ECO:0007669"/>
    <property type="project" value="InterPro"/>
</dbReference>
<dbReference type="InterPro" id="IPR026708">
    <property type="entry name" value="CSPP1"/>
</dbReference>
<feature type="region of interest" description="Disordered" evidence="1">
    <location>
        <begin position="236"/>
        <end position="299"/>
    </location>
</feature>
<dbReference type="GO" id="GO:0005813">
    <property type="term" value="C:centrosome"/>
    <property type="evidence" value="ECO:0007669"/>
    <property type="project" value="InterPro"/>
</dbReference>
<feature type="compositionally biased region" description="Polar residues" evidence="1">
    <location>
        <begin position="393"/>
        <end position="402"/>
    </location>
</feature>
<organism evidence="2 3">
    <name type="scientific">Acrobeloides nanus</name>
    <dbReference type="NCBI Taxonomy" id="290746"/>
    <lineage>
        <taxon>Eukaryota</taxon>
        <taxon>Metazoa</taxon>
        <taxon>Ecdysozoa</taxon>
        <taxon>Nematoda</taxon>
        <taxon>Chromadorea</taxon>
        <taxon>Rhabditida</taxon>
        <taxon>Tylenchina</taxon>
        <taxon>Cephalobomorpha</taxon>
        <taxon>Cephaloboidea</taxon>
        <taxon>Cephalobidae</taxon>
        <taxon>Acrobeloides</taxon>
    </lineage>
</organism>
<evidence type="ECO:0000313" key="3">
    <source>
        <dbReference type="WBParaSite" id="ACRNAN_scaffold9731.g8120.t2"/>
    </source>
</evidence>
<dbReference type="PANTHER" id="PTHR21616:SF3">
    <property type="match status" value="1"/>
</dbReference>
<protein>
    <submittedName>
        <fullName evidence="3">Uncharacterized protein</fullName>
    </submittedName>
</protein>
<feature type="region of interest" description="Disordered" evidence="1">
    <location>
        <begin position="16"/>
        <end position="37"/>
    </location>
</feature>
<proteinExistence type="predicted"/>
<dbReference type="Proteomes" id="UP000887540">
    <property type="component" value="Unplaced"/>
</dbReference>
<dbReference type="GO" id="GO:0032467">
    <property type="term" value="P:positive regulation of cytokinesis"/>
    <property type="evidence" value="ECO:0007669"/>
    <property type="project" value="InterPro"/>
</dbReference>
<dbReference type="PANTHER" id="PTHR21616">
    <property type="entry name" value="CENTROSOME SPINDLE POLE ASSOCIATED PROTEIN"/>
    <property type="match status" value="1"/>
</dbReference>
<feature type="compositionally biased region" description="Polar residues" evidence="1">
    <location>
        <begin position="284"/>
        <end position="296"/>
    </location>
</feature>
<evidence type="ECO:0000313" key="2">
    <source>
        <dbReference type="Proteomes" id="UP000887540"/>
    </source>
</evidence>
<name>A0A914EQE1_9BILA</name>
<keyword evidence="2" id="KW-1185">Reference proteome</keyword>
<feature type="compositionally biased region" description="Polar residues" evidence="1">
    <location>
        <begin position="18"/>
        <end position="32"/>
    </location>
</feature>